<gene>
    <name evidence="1" type="ORF">H4S07_002040</name>
</gene>
<reference evidence="1" key="1">
    <citation type="submission" date="2022-07" db="EMBL/GenBank/DDBJ databases">
        <title>Phylogenomic reconstructions and comparative analyses of Kickxellomycotina fungi.</title>
        <authorList>
            <person name="Reynolds N.K."/>
            <person name="Stajich J.E."/>
            <person name="Barry K."/>
            <person name="Grigoriev I.V."/>
            <person name="Crous P."/>
            <person name="Smith M.E."/>
        </authorList>
    </citation>
    <scope>NUCLEOTIDE SEQUENCE</scope>
    <source>
        <strain evidence="1">CBS 102833</strain>
    </source>
</reference>
<evidence type="ECO:0000313" key="2">
    <source>
        <dbReference type="Proteomes" id="UP001140096"/>
    </source>
</evidence>
<feature type="non-terminal residue" evidence="1">
    <location>
        <position position="323"/>
    </location>
</feature>
<dbReference type="Proteomes" id="UP001140096">
    <property type="component" value="Unassembled WGS sequence"/>
</dbReference>
<name>A0ACC1LLV7_9FUNG</name>
<protein>
    <submittedName>
        <fullName evidence="1">Uncharacterized protein</fullName>
    </submittedName>
</protein>
<keyword evidence="2" id="KW-1185">Reference proteome</keyword>
<comment type="caution">
    <text evidence="1">The sequence shown here is derived from an EMBL/GenBank/DDBJ whole genome shotgun (WGS) entry which is preliminary data.</text>
</comment>
<dbReference type="EMBL" id="JANBUP010000430">
    <property type="protein sequence ID" value="KAJ2811481.1"/>
    <property type="molecule type" value="Genomic_DNA"/>
</dbReference>
<accession>A0ACC1LLV7</accession>
<proteinExistence type="predicted"/>
<sequence length="323" mass="36210">MAVVSRHSTLAETVPKDSEDYIQLANSSSSEGEDNECNDDEPVIVTGNNTHKRKADDGDEDGEPQAEVYQKCYNGQPVPPWLIGMRRLGHGKTPDISEIINEEVTKFVDYISPTPEEHQMRVWVIERMQRILDNMKMIAVTPVAKCFGSFETRLYLPTSDIDMTIMLYREGTTKVAASYQTKEAIRRYLFTLARELKRAGFCQKCEVIAHARVPIIKTHEMVTGIAVDISINADSGVQSAGVQRSFSERVYPHSLRAIVLAIKQFLAQRSMNEVYTGGMGSYAITLLAVSMLQMHPRILSGGLDIAKNLGVLLIEFFELYGKR</sequence>
<organism evidence="1 2">
    <name type="scientific">Coemansia furcata</name>
    <dbReference type="NCBI Taxonomy" id="417177"/>
    <lineage>
        <taxon>Eukaryota</taxon>
        <taxon>Fungi</taxon>
        <taxon>Fungi incertae sedis</taxon>
        <taxon>Zoopagomycota</taxon>
        <taxon>Kickxellomycotina</taxon>
        <taxon>Kickxellomycetes</taxon>
        <taxon>Kickxellales</taxon>
        <taxon>Kickxellaceae</taxon>
        <taxon>Coemansia</taxon>
    </lineage>
</organism>
<evidence type="ECO:0000313" key="1">
    <source>
        <dbReference type="EMBL" id="KAJ2811481.1"/>
    </source>
</evidence>